<evidence type="ECO:0000256" key="1">
    <source>
        <dbReference type="SAM" id="MobiDB-lite"/>
    </source>
</evidence>
<gene>
    <name evidence="2" type="ORF">OUZ56_018300</name>
</gene>
<reference evidence="2 3" key="1">
    <citation type="journal article" date="2023" name="Nucleic Acids Res.">
        <title>The hologenome of Daphnia magna reveals possible DNA methylation and microbiome-mediated evolution of the host genome.</title>
        <authorList>
            <person name="Chaturvedi A."/>
            <person name="Li X."/>
            <person name="Dhandapani V."/>
            <person name="Marshall H."/>
            <person name="Kissane S."/>
            <person name="Cuenca-Cambronero M."/>
            <person name="Asole G."/>
            <person name="Calvet F."/>
            <person name="Ruiz-Romero M."/>
            <person name="Marangio P."/>
            <person name="Guigo R."/>
            <person name="Rago D."/>
            <person name="Mirbahai L."/>
            <person name="Eastwood N."/>
            <person name="Colbourne J.K."/>
            <person name="Zhou J."/>
            <person name="Mallon E."/>
            <person name="Orsini L."/>
        </authorList>
    </citation>
    <scope>NUCLEOTIDE SEQUENCE [LARGE SCALE GENOMIC DNA]</scope>
    <source>
        <strain evidence="2">LRV0_1</strain>
    </source>
</reference>
<dbReference type="Proteomes" id="UP001234178">
    <property type="component" value="Unassembled WGS sequence"/>
</dbReference>
<dbReference type="EMBL" id="JAOYFB010000003">
    <property type="protein sequence ID" value="KAK4009191.1"/>
    <property type="molecule type" value="Genomic_DNA"/>
</dbReference>
<evidence type="ECO:0000313" key="2">
    <source>
        <dbReference type="EMBL" id="KAK4009191.1"/>
    </source>
</evidence>
<organism evidence="2 3">
    <name type="scientific">Daphnia magna</name>
    <dbReference type="NCBI Taxonomy" id="35525"/>
    <lineage>
        <taxon>Eukaryota</taxon>
        <taxon>Metazoa</taxon>
        <taxon>Ecdysozoa</taxon>
        <taxon>Arthropoda</taxon>
        <taxon>Crustacea</taxon>
        <taxon>Branchiopoda</taxon>
        <taxon>Diplostraca</taxon>
        <taxon>Cladocera</taxon>
        <taxon>Anomopoda</taxon>
        <taxon>Daphniidae</taxon>
        <taxon>Daphnia</taxon>
    </lineage>
</organism>
<feature type="region of interest" description="Disordered" evidence="1">
    <location>
        <begin position="1"/>
        <end position="24"/>
    </location>
</feature>
<proteinExistence type="predicted"/>
<sequence>MVPCPPVDEDEGTLLTHDSFQPTPNGETFRTLEHQMLIGFEVLMADWFGEGRTSNTEVENFLGCWGLLGLGVQEKGTVLPVQCTQFRREPLT</sequence>
<protein>
    <submittedName>
        <fullName evidence="2">Uncharacterized protein</fullName>
    </submittedName>
</protein>
<keyword evidence="3" id="KW-1185">Reference proteome</keyword>
<comment type="caution">
    <text evidence="2">The sequence shown here is derived from an EMBL/GenBank/DDBJ whole genome shotgun (WGS) entry which is preliminary data.</text>
</comment>
<name>A0ABQ9Z8J2_9CRUS</name>
<evidence type="ECO:0000313" key="3">
    <source>
        <dbReference type="Proteomes" id="UP001234178"/>
    </source>
</evidence>
<accession>A0ABQ9Z8J2</accession>